<dbReference type="OrthoDB" id="364979at2759"/>
<dbReference type="Pfam" id="PF26188">
    <property type="entry name" value="RESC6"/>
    <property type="match status" value="1"/>
</dbReference>
<dbReference type="AlphaFoldDB" id="A0A9W5T8T5"/>
<name>A0A9W5T8T5_BABOV</name>
<organism evidence="2 3">
    <name type="scientific">Babesia ovis</name>
    <dbReference type="NCBI Taxonomy" id="5869"/>
    <lineage>
        <taxon>Eukaryota</taxon>
        <taxon>Sar</taxon>
        <taxon>Alveolata</taxon>
        <taxon>Apicomplexa</taxon>
        <taxon>Aconoidasida</taxon>
        <taxon>Piroplasmida</taxon>
        <taxon>Babesiidae</taxon>
        <taxon>Babesia</taxon>
    </lineage>
</organism>
<dbReference type="InterPro" id="IPR058917">
    <property type="entry name" value="RESC6_dom"/>
</dbReference>
<comment type="caution">
    <text evidence="2">The sequence shown here is derived from an EMBL/GenBank/DDBJ whole genome shotgun (WGS) entry which is preliminary data.</text>
</comment>
<gene>
    <name evidence="2" type="ORF">BaOVIS_002550</name>
</gene>
<protein>
    <recommendedName>
        <fullName evidence="1">RNA-editing substrate-binding complex 6 protein domain-containing protein</fullName>
    </recommendedName>
</protein>
<evidence type="ECO:0000313" key="3">
    <source>
        <dbReference type="Proteomes" id="UP001057455"/>
    </source>
</evidence>
<proteinExistence type="predicted"/>
<reference evidence="2" key="1">
    <citation type="submission" date="2019-12" db="EMBL/GenBank/DDBJ databases">
        <title>Genome sequence of Babesia ovis.</title>
        <authorList>
            <person name="Yamagishi J."/>
            <person name="Sevinc F."/>
            <person name="Xuan X."/>
        </authorList>
    </citation>
    <scope>NUCLEOTIDE SEQUENCE</scope>
    <source>
        <strain evidence="2">Selcuk</strain>
    </source>
</reference>
<evidence type="ECO:0000259" key="1">
    <source>
        <dbReference type="Pfam" id="PF26188"/>
    </source>
</evidence>
<keyword evidence="3" id="KW-1185">Reference proteome</keyword>
<sequence length="485" mass="55658">MVVTVMLRPLVCRAFVRYQSTAPSWLHSRTVGELVHALQRVEHLDNDELALLEDKSQQLLSDDMREASMLALTLHNFGGNAQQLLTRVEVRPDDANIDIFYRTLAECGVTEPPKSLSDVLDSIEGLENIRQIYNFFCAACIFKEHGDTLAFDSLVERLHLVGFTEFSSLQLLQMASGLAVLSDDNYGSLLESLCDELSVRKLMDININDLIDGMSKLSKYYLNEALLKAFEETISLHCTEGLLSPYDICSVLYIFSRYRKCDSLLMDRLAVMIRRDVGNYDIAQLSRVILSLSQIGYYNKPLVALIGRMVLTLIDPEAILDTQLLTNLYTGFSRFHHHNKLFETFSAILQKEEVFAELQVHDAVAIVQSYARIHTVDERLFRLFDSKLFCKPLNTTLSQKLLVAHGKLRYNNTRLQNILVNNINLKEIGSTIDREKLKLAAERLGLFFPELTDDGEEDAIPRITWRRMVPLRRKLPHVRRRKWTW</sequence>
<dbReference type="Proteomes" id="UP001057455">
    <property type="component" value="Unassembled WGS sequence"/>
</dbReference>
<feature type="domain" description="RNA-editing substrate-binding complex 6 protein" evidence="1">
    <location>
        <begin position="267"/>
        <end position="419"/>
    </location>
</feature>
<accession>A0A9W5T8T5</accession>
<dbReference type="EMBL" id="BLIY01000003">
    <property type="protein sequence ID" value="GFE52851.1"/>
    <property type="molecule type" value="Genomic_DNA"/>
</dbReference>
<evidence type="ECO:0000313" key="2">
    <source>
        <dbReference type="EMBL" id="GFE52851.1"/>
    </source>
</evidence>